<dbReference type="EMBL" id="FRDJ01000016">
    <property type="protein sequence ID" value="SHN69324.1"/>
    <property type="molecule type" value="Genomic_DNA"/>
</dbReference>
<dbReference type="AlphaFoldDB" id="A0A1M7TEX7"/>
<gene>
    <name evidence="1" type="ORF">SAMN02745226_01933</name>
</gene>
<proteinExistence type="predicted"/>
<reference evidence="2" key="1">
    <citation type="submission" date="2016-12" db="EMBL/GenBank/DDBJ databases">
        <authorList>
            <person name="Varghese N."/>
            <person name="Submissions S."/>
        </authorList>
    </citation>
    <scope>NUCLEOTIDE SEQUENCE [LARGE SCALE GENOMIC DNA]</scope>
    <source>
        <strain evidence="2">DSM 13020</strain>
    </source>
</reference>
<name>A0A1M7TEX7_FERGO</name>
<accession>A0A1M7TEX7</accession>
<sequence>MAIRQKQEQRQETKLKQSQVLVDERVIVTSGSEEETIYDITESYDDDASQSSERIDSQLYGEWSIDLEIGIKLTPKKSFLVVKTDVGYKLLFSGDSEEKVKGLVNLFASFFPFEELSKEKLLYVLEDERQGEYKFSIDRSLNDKSVLLPNGEIVPIVLLKRKKGRIENQEDKDYREFRGLIFDEFEILEELKKKEYFELLKKMLNGKSVEDFPDVFYEVFNTTEEKRERLRNLLKNKRVKSVIEEIVRNANS</sequence>
<protein>
    <submittedName>
        <fullName evidence="1">Uncharacterized protein</fullName>
    </submittedName>
</protein>
<keyword evidence="2" id="KW-1185">Reference proteome</keyword>
<dbReference type="RefSeq" id="WP_072760979.1">
    <property type="nucleotide sequence ID" value="NZ_FRDJ01000016.1"/>
</dbReference>
<dbReference type="Proteomes" id="UP000184207">
    <property type="component" value="Unassembled WGS sequence"/>
</dbReference>
<organism evidence="1 2">
    <name type="scientific">Fervidobacterium gondwanense DSM 13020</name>
    <dbReference type="NCBI Taxonomy" id="1121883"/>
    <lineage>
        <taxon>Bacteria</taxon>
        <taxon>Thermotogati</taxon>
        <taxon>Thermotogota</taxon>
        <taxon>Thermotogae</taxon>
        <taxon>Thermotogales</taxon>
        <taxon>Fervidobacteriaceae</taxon>
        <taxon>Fervidobacterium</taxon>
    </lineage>
</organism>
<dbReference type="STRING" id="1121883.SAMN02745226_01933"/>
<evidence type="ECO:0000313" key="2">
    <source>
        <dbReference type="Proteomes" id="UP000184207"/>
    </source>
</evidence>
<evidence type="ECO:0000313" key="1">
    <source>
        <dbReference type="EMBL" id="SHN69324.1"/>
    </source>
</evidence>